<feature type="domain" description="HTH IS21-type" evidence="5">
    <location>
        <begin position="13"/>
        <end position="77"/>
    </location>
</feature>
<dbReference type="PANTHER" id="PTHR35004:SF7">
    <property type="entry name" value="INTEGRASE PROTEIN"/>
    <property type="match status" value="1"/>
</dbReference>
<evidence type="ECO:0000256" key="2">
    <source>
        <dbReference type="ARBA" id="ARBA00022578"/>
    </source>
</evidence>
<sequence>MQQWGAGVINVSTLSKLRRMVHRDHLSVREASRRLGISRNTAAKWLEADEMVEPRYPKRASLPSVLDPYKEQLATWLKADSHRNKRERRGIKAMFRALQAMGYPGSRGPVYEFAKRWQQAQSDAPTRMAFVPMSFEMGEAFQFDWSCEYLFVGGMRKRLEASHTKLAASRAFMLTAYFSQ</sequence>
<keyword evidence="2" id="KW-0815">Transposition</keyword>
<accession>A0A0E3C662</accession>
<dbReference type="GO" id="GO:0006310">
    <property type="term" value="P:DNA recombination"/>
    <property type="evidence" value="ECO:0007669"/>
    <property type="project" value="UniProtKB-KW"/>
</dbReference>
<dbReference type="PROSITE" id="PS50531">
    <property type="entry name" value="HTH_IS21"/>
    <property type="match status" value="1"/>
</dbReference>
<comment type="similarity">
    <text evidence="1">Belongs to the transposase IS21/IS408/IS1162 family.</text>
</comment>
<evidence type="ECO:0000259" key="5">
    <source>
        <dbReference type="PROSITE" id="PS50531"/>
    </source>
</evidence>
<proteinExistence type="inferred from homology"/>
<dbReference type="AlphaFoldDB" id="A0A0E3C662"/>
<reference evidence="6 7" key="1">
    <citation type="submission" date="2013-09" db="EMBL/GenBank/DDBJ databases">
        <title>High correlation between genotypes and phenotypes of environmental bacteria Comamonas testosteroni strains.</title>
        <authorList>
            <person name="Liu L."/>
            <person name="Zhu W."/>
            <person name="Xia X."/>
            <person name="Xu B."/>
            <person name="Luo M."/>
            <person name="Wang G."/>
        </authorList>
    </citation>
    <scope>NUCLEOTIDE SEQUENCE [LARGE SCALE GENOMIC DNA]</scope>
    <source>
        <strain evidence="6 7">JL14</strain>
    </source>
</reference>
<protein>
    <recommendedName>
        <fullName evidence="5">HTH IS21-type domain-containing protein</fullName>
    </recommendedName>
</protein>
<evidence type="ECO:0000256" key="1">
    <source>
        <dbReference type="ARBA" id="ARBA00009277"/>
    </source>
</evidence>
<feature type="non-terminal residue" evidence="6">
    <location>
        <position position="180"/>
    </location>
</feature>
<name>A0A0E3C662_9BURK</name>
<dbReference type="InterPro" id="IPR017894">
    <property type="entry name" value="HTH_IS21_transposase_type"/>
</dbReference>
<organism evidence="6 7">
    <name type="scientific">Comamonas thiooxydans</name>
    <dbReference type="NCBI Taxonomy" id="363952"/>
    <lineage>
        <taxon>Bacteria</taxon>
        <taxon>Pseudomonadati</taxon>
        <taxon>Pseudomonadota</taxon>
        <taxon>Betaproteobacteria</taxon>
        <taxon>Burkholderiales</taxon>
        <taxon>Comamonadaceae</taxon>
        <taxon>Comamonas</taxon>
    </lineage>
</organism>
<dbReference type="GO" id="GO:0003677">
    <property type="term" value="F:DNA binding"/>
    <property type="evidence" value="ECO:0007669"/>
    <property type="project" value="UniProtKB-KW"/>
</dbReference>
<dbReference type="Proteomes" id="UP000029567">
    <property type="component" value="Unassembled WGS sequence"/>
</dbReference>
<keyword evidence="4" id="KW-0233">DNA recombination</keyword>
<dbReference type="GO" id="GO:0032196">
    <property type="term" value="P:transposition"/>
    <property type="evidence" value="ECO:0007669"/>
    <property type="project" value="UniProtKB-KW"/>
</dbReference>
<evidence type="ECO:0000256" key="3">
    <source>
        <dbReference type="ARBA" id="ARBA00023125"/>
    </source>
</evidence>
<evidence type="ECO:0000313" key="6">
    <source>
        <dbReference type="EMBL" id="KGG96086.1"/>
    </source>
</evidence>
<dbReference type="EMBL" id="AWTN01000051">
    <property type="protein sequence ID" value="KGG96086.1"/>
    <property type="molecule type" value="Genomic_DNA"/>
</dbReference>
<evidence type="ECO:0000313" key="7">
    <source>
        <dbReference type="Proteomes" id="UP000029567"/>
    </source>
</evidence>
<gene>
    <name evidence="6" type="ORF">P245_06075</name>
</gene>
<comment type="caution">
    <text evidence="6">The sequence shown here is derived from an EMBL/GenBank/DDBJ whole genome shotgun (WGS) entry which is preliminary data.</text>
</comment>
<dbReference type="PANTHER" id="PTHR35004">
    <property type="entry name" value="TRANSPOSASE RV3428C-RELATED"/>
    <property type="match status" value="1"/>
</dbReference>
<keyword evidence="3" id="KW-0238">DNA-binding</keyword>
<evidence type="ECO:0000256" key="4">
    <source>
        <dbReference type="ARBA" id="ARBA00023172"/>
    </source>
</evidence>